<organism evidence="1 2">
    <name type="scientific">Rhizoctonia solani</name>
    <dbReference type="NCBI Taxonomy" id="456999"/>
    <lineage>
        <taxon>Eukaryota</taxon>
        <taxon>Fungi</taxon>
        <taxon>Dikarya</taxon>
        <taxon>Basidiomycota</taxon>
        <taxon>Agaricomycotina</taxon>
        <taxon>Agaricomycetes</taxon>
        <taxon>Cantharellales</taxon>
        <taxon>Ceratobasidiaceae</taxon>
        <taxon>Rhizoctonia</taxon>
    </lineage>
</organism>
<protein>
    <submittedName>
        <fullName evidence="1">Uncharacterized protein</fullName>
    </submittedName>
</protein>
<accession>A0A8H3E372</accession>
<dbReference type="EMBL" id="CAJNJQ010002294">
    <property type="protein sequence ID" value="CAE7171515.1"/>
    <property type="molecule type" value="Genomic_DNA"/>
</dbReference>
<dbReference type="AlphaFoldDB" id="A0A8H3E372"/>
<proteinExistence type="predicted"/>
<evidence type="ECO:0000313" key="2">
    <source>
        <dbReference type="Proteomes" id="UP000663827"/>
    </source>
</evidence>
<gene>
    <name evidence="1" type="ORF">RDB_LOCUS107071</name>
</gene>
<reference evidence="1" key="1">
    <citation type="submission" date="2021-01" db="EMBL/GenBank/DDBJ databases">
        <authorList>
            <person name="Kaushik A."/>
        </authorList>
    </citation>
    <scope>NUCLEOTIDE SEQUENCE</scope>
    <source>
        <strain evidence="1">AG5</strain>
    </source>
</reference>
<dbReference type="Proteomes" id="UP000663827">
    <property type="component" value="Unassembled WGS sequence"/>
</dbReference>
<name>A0A8H3E372_9AGAM</name>
<sequence length="83" mass="9236">MLFITEDITDTYKTHARLSVTLGNKVDMIPVSSSNAQLSRRIIWSATGLEYGEHSVAVKHDDESGVFATVDYFITETIQGFLP</sequence>
<evidence type="ECO:0000313" key="1">
    <source>
        <dbReference type="EMBL" id="CAE7171515.1"/>
    </source>
</evidence>
<comment type="caution">
    <text evidence="1">The sequence shown here is derived from an EMBL/GenBank/DDBJ whole genome shotgun (WGS) entry which is preliminary data.</text>
</comment>